<evidence type="ECO:0000313" key="15">
    <source>
        <dbReference type="EMBL" id="KAL3095997.1"/>
    </source>
</evidence>
<keyword evidence="11" id="KW-0546">Nucleotide metabolism</keyword>
<dbReference type="EC" id="2.7.4.6" evidence="3"/>
<dbReference type="GO" id="GO:0009117">
    <property type="term" value="P:nucleotide metabolic process"/>
    <property type="evidence" value="ECO:0007669"/>
    <property type="project" value="UniProtKB-KW"/>
</dbReference>
<keyword evidence="16" id="KW-1185">Reference proteome</keyword>
<accession>A0ABD2JZG8</accession>
<keyword evidence="5" id="KW-0808">Transferase</keyword>
<dbReference type="Gene3D" id="3.30.70.141">
    <property type="entry name" value="Nucleoside diphosphate kinase-like domain"/>
    <property type="match status" value="1"/>
</dbReference>
<keyword evidence="6" id="KW-0479">Metal-binding</keyword>
<comment type="cofactor">
    <cofactor evidence="1">
        <name>Mg(2+)</name>
        <dbReference type="ChEBI" id="CHEBI:18420"/>
    </cofactor>
</comment>
<proteinExistence type="inferred from homology"/>
<evidence type="ECO:0000313" key="16">
    <source>
        <dbReference type="Proteomes" id="UP001620645"/>
    </source>
</evidence>
<evidence type="ECO:0000256" key="2">
    <source>
        <dbReference type="ARBA" id="ARBA00008142"/>
    </source>
</evidence>
<evidence type="ECO:0000256" key="13">
    <source>
        <dbReference type="RuleBase" id="RU004011"/>
    </source>
</evidence>
<comment type="similarity">
    <text evidence="2 12 13">Belongs to the NDK family.</text>
</comment>
<dbReference type="PROSITE" id="PS51374">
    <property type="entry name" value="NDPK_LIKE"/>
    <property type="match status" value="1"/>
</dbReference>
<dbReference type="SMART" id="SM00562">
    <property type="entry name" value="NDK"/>
    <property type="match status" value="1"/>
</dbReference>
<dbReference type="InterPro" id="IPR001564">
    <property type="entry name" value="Nucleoside_diP_kinase"/>
</dbReference>
<comment type="caution">
    <text evidence="12">Lacks conserved residue(s) required for the propagation of feature annotation.</text>
</comment>
<name>A0ABD2JZG8_HETSC</name>
<evidence type="ECO:0000256" key="7">
    <source>
        <dbReference type="ARBA" id="ARBA00022741"/>
    </source>
</evidence>
<dbReference type="FunFam" id="3.30.70.141:FF:000003">
    <property type="entry name" value="Nucleoside diphosphate kinase"/>
    <property type="match status" value="1"/>
</dbReference>
<dbReference type="Proteomes" id="UP001620645">
    <property type="component" value="Unassembled WGS sequence"/>
</dbReference>
<keyword evidence="9" id="KW-0067">ATP-binding</keyword>
<gene>
    <name evidence="15" type="ORF">niasHS_005756</name>
</gene>
<evidence type="ECO:0000256" key="9">
    <source>
        <dbReference type="ARBA" id="ARBA00022840"/>
    </source>
</evidence>
<dbReference type="InterPro" id="IPR034907">
    <property type="entry name" value="NDK-like_dom"/>
</dbReference>
<reference evidence="15 16" key="1">
    <citation type="submission" date="2024-10" db="EMBL/GenBank/DDBJ databases">
        <authorList>
            <person name="Kim D."/>
        </authorList>
    </citation>
    <scope>NUCLEOTIDE SEQUENCE [LARGE SCALE GENOMIC DNA]</scope>
    <source>
        <strain evidence="15">Taebaek</strain>
    </source>
</reference>
<sequence>MERTFVCIKPESVRRCLVGKIIERFEANGFRLIAIKMIVATRKQAMDHYVACAGQPFFPKVISYMTSGPVVAMIWEGVGVVRGIRKILGATPDKVPPPGTLRADYRNNSDVGKYHDTVCHGSDSAEDAQREFGIWFDKTLIRVISEAAAVPRQKSGRFARWHLATRKTAQKFNPIDTFPRRMFPFHFQ</sequence>
<dbReference type="InterPro" id="IPR036850">
    <property type="entry name" value="NDK-like_dom_sf"/>
</dbReference>
<dbReference type="Pfam" id="PF00334">
    <property type="entry name" value="NDK"/>
    <property type="match status" value="1"/>
</dbReference>
<dbReference type="CDD" id="cd04413">
    <property type="entry name" value="NDPk_I"/>
    <property type="match status" value="1"/>
</dbReference>
<comment type="caution">
    <text evidence="15">The sequence shown here is derived from an EMBL/GenBank/DDBJ whole genome shotgun (WGS) entry which is preliminary data.</text>
</comment>
<dbReference type="PANTHER" id="PTHR11349">
    <property type="entry name" value="NUCLEOSIDE DIPHOSPHATE KINASE"/>
    <property type="match status" value="1"/>
</dbReference>
<keyword evidence="7" id="KW-0547">Nucleotide-binding</keyword>
<protein>
    <recommendedName>
        <fullName evidence="4">Nucleoside diphosphate kinase</fullName>
        <ecNumber evidence="3">2.7.4.6</ecNumber>
    </recommendedName>
</protein>
<organism evidence="15 16">
    <name type="scientific">Heterodera schachtii</name>
    <name type="common">Sugarbeet cyst nematode worm</name>
    <name type="synonym">Tylenchus schachtii</name>
    <dbReference type="NCBI Taxonomy" id="97005"/>
    <lineage>
        <taxon>Eukaryota</taxon>
        <taxon>Metazoa</taxon>
        <taxon>Ecdysozoa</taxon>
        <taxon>Nematoda</taxon>
        <taxon>Chromadorea</taxon>
        <taxon>Rhabditida</taxon>
        <taxon>Tylenchina</taxon>
        <taxon>Tylenchomorpha</taxon>
        <taxon>Tylenchoidea</taxon>
        <taxon>Heteroderidae</taxon>
        <taxon>Heteroderinae</taxon>
        <taxon>Heterodera</taxon>
    </lineage>
</organism>
<evidence type="ECO:0000256" key="8">
    <source>
        <dbReference type="ARBA" id="ARBA00022777"/>
    </source>
</evidence>
<evidence type="ECO:0000256" key="12">
    <source>
        <dbReference type="PROSITE-ProRule" id="PRU00706"/>
    </source>
</evidence>
<evidence type="ECO:0000256" key="5">
    <source>
        <dbReference type="ARBA" id="ARBA00022679"/>
    </source>
</evidence>
<evidence type="ECO:0000256" key="11">
    <source>
        <dbReference type="ARBA" id="ARBA00023080"/>
    </source>
</evidence>
<evidence type="ECO:0000256" key="10">
    <source>
        <dbReference type="ARBA" id="ARBA00022842"/>
    </source>
</evidence>
<dbReference type="SUPFAM" id="SSF54919">
    <property type="entry name" value="Nucleoside diphosphate kinase, NDK"/>
    <property type="match status" value="1"/>
</dbReference>
<feature type="domain" description="Nucleoside diphosphate kinase-like" evidence="14">
    <location>
        <begin position="1"/>
        <end position="143"/>
    </location>
</feature>
<dbReference type="GO" id="GO:0046872">
    <property type="term" value="F:metal ion binding"/>
    <property type="evidence" value="ECO:0007669"/>
    <property type="project" value="UniProtKB-KW"/>
</dbReference>
<dbReference type="GO" id="GO:0004550">
    <property type="term" value="F:nucleoside diphosphate kinase activity"/>
    <property type="evidence" value="ECO:0007669"/>
    <property type="project" value="UniProtKB-EC"/>
</dbReference>
<evidence type="ECO:0000259" key="14">
    <source>
        <dbReference type="SMART" id="SM00562"/>
    </source>
</evidence>
<evidence type="ECO:0000256" key="4">
    <source>
        <dbReference type="ARBA" id="ARBA00017632"/>
    </source>
</evidence>
<dbReference type="PRINTS" id="PR01243">
    <property type="entry name" value="NUCDPKINASE"/>
</dbReference>
<evidence type="ECO:0000256" key="1">
    <source>
        <dbReference type="ARBA" id="ARBA00001946"/>
    </source>
</evidence>
<keyword evidence="8" id="KW-0418">Kinase</keyword>
<dbReference type="AlphaFoldDB" id="A0ABD2JZG8"/>
<evidence type="ECO:0000256" key="6">
    <source>
        <dbReference type="ARBA" id="ARBA00022723"/>
    </source>
</evidence>
<dbReference type="EMBL" id="JBICCN010000078">
    <property type="protein sequence ID" value="KAL3095997.1"/>
    <property type="molecule type" value="Genomic_DNA"/>
</dbReference>
<evidence type="ECO:0000256" key="3">
    <source>
        <dbReference type="ARBA" id="ARBA00012966"/>
    </source>
</evidence>
<dbReference type="GO" id="GO:0005524">
    <property type="term" value="F:ATP binding"/>
    <property type="evidence" value="ECO:0007669"/>
    <property type="project" value="UniProtKB-KW"/>
</dbReference>
<keyword evidence="10" id="KW-0460">Magnesium</keyword>